<reference evidence="2" key="1">
    <citation type="journal article" date="2019" name="Int. J. Syst. Evol. Microbiol.">
        <title>The Global Catalogue of Microorganisms (GCM) 10K type strain sequencing project: providing services to taxonomists for standard genome sequencing and annotation.</title>
        <authorList>
            <consortium name="The Broad Institute Genomics Platform"/>
            <consortium name="The Broad Institute Genome Sequencing Center for Infectious Disease"/>
            <person name="Wu L."/>
            <person name="Ma J."/>
        </authorList>
    </citation>
    <scope>NUCLEOTIDE SEQUENCE [LARGE SCALE GENOMIC DNA]</scope>
    <source>
        <strain evidence="2">CCUG 55491</strain>
    </source>
</reference>
<comment type="caution">
    <text evidence="1">The sequence shown here is derived from an EMBL/GenBank/DDBJ whole genome shotgun (WGS) entry which is preliminary data.</text>
</comment>
<organism evidence="1 2">
    <name type="scientific">Lysobacter koreensis</name>
    <dbReference type="NCBI Taxonomy" id="266122"/>
    <lineage>
        <taxon>Bacteria</taxon>
        <taxon>Pseudomonadati</taxon>
        <taxon>Pseudomonadota</taxon>
        <taxon>Gammaproteobacteria</taxon>
        <taxon>Lysobacterales</taxon>
        <taxon>Lysobacteraceae</taxon>
        <taxon>Lysobacter</taxon>
    </lineage>
</organism>
<dbReference type="RefSeq" id="WP_386812732.1">
    <property type="nucleotide sequence ID" value="NZ_JBHTIH010000004.1"/>
</dbReference>
<name>A0ABW2YMV5_9GAMM</name>
<gene>
    <name evidence="1" type="ORF">ACFQZQ_10470</name>
</gene>
<keyword evidence="2" id="KW-1185">Reference proteome</keyword>
<dbReference type="Proteomes" id="UP001597090">
    <property type="component" value="Unassembled WGS sequence"/>
</dbReference>
<evidence type="ECO:0000313" key="1">
    <source>
        <dbReference type="EMBL" id="MFD0739703.1"/>
    </source>
</evidence>
<sequence>MSVIALLVRKSAALSGLGALALVVSLGPFAVPGARAQAFPGAPAAAARNHQLVITRTVQPRIAYRGIPLADHPVQAQATVFPGEVFHDTLGQTLDLVLGTDLDQRGSVGVDAGGAARSLLAQSLPAFGGASRFGGHAAASAPLGSGASVGTAASGATRGLGGLVTGSLLPALGAGNASQQGGGP</sequence>
<dbReference type="EMBL" id="JBHTIH010000004">
    <property type="protein sequence ID" value="MFD0739703.1"/>
    <property type="molecule type" value="Genomic_DNA"/>
</dbReference>
<evidence type="ECO:0000313" key="2">
    <source>
        <dbReference type="Proteomes" id="UP001597090"/>
    </source>
</evidence>
<accession>A0ABW2YMV5</accession>
<proteinExistence type="predicted"/>
<protein>
    <submittedName>
        <fullName evidence="1">Uncharacterized protein</fullName>
    </submittedName>
</protein>